<organism evidence="2 3">
    <name type="scientific">Carboxylicivirga linearis</name>
    <dbReference type="NCBI Taxonomy" id="1628157"/>
    <lineage>
        <taxon>Bacteria</taxon>
        <taxon>Pseudomonadati</taxon>
        <taxon>Bacteroidota</taxon>
        <taxon>Bacteroidia</taxon>
        <taxon>Marinilabiliales</taxon>
        <taxon>Marinilabiliaceae</taxon>
        <taxon>Carboxylicivirga</taxon>
    </lineage>
</organism>
<dbReference type="Pfam" id="PF25881">
    <property type="entry name" value="HH_YBHG"/>
    <property type="match status" value="1"/>
</dbReference>
<dbReference type="Proteomes" id="UP000708576">
    <property type="component" value="Unassembled WGS sequence"/>
</dbReference>
<gene>
    <name evidence="2" type="ORF">KEM10_15215</name>
</gene>
<evidence type="ECO:0000313" key="2">
    <source>
        <dbReference type="EMBL" id="MBS2099644.1"/>
    </source>
</evidence>
<accession>A0ABS5JXM3</accession>
<name>A0ABS5JXM3_9BACT</name>
<keyword evidence="3" id="KW-1185">Reference proteome</keyword>
<dbReference type="Gene3D" id="1.10.287.470">
    <property type="entry name" value="Helix hairpin bin"/>
    <property type="match status" value="2"/>
</dbReference>
<reference evidence="2 3" key="1">
    <citation type="journal article" date="2015" name="Int. J. Syst. Evol. Microbiol.">
        <title>Carboxylicivirga linearis sp. nov., isolated from a sea cucumber culture pond.</title>
        <authorList>
            <person name="Wang F.Q."/>
            <person name="Zhou Y.X."/>
            <person name="Lin X.Z."/>
            <person name="Chen G.J."/>
            <person name="Du Z.J."/>
        </authorList>
    </citation>
    <scope>NUCLEOTIDE SEQUENCE [LARGE SCALE GENOMIC DNA]</scope>
    <source>
        <strain evidence="2 3">FB218</strain>
    </source>
</reference>
<feature type="domain" description="YbhG-like alpha-helical hairpin" evidence="1">
    <location>
        <begin position="76"/>
        <end position="200"/>
    </location>
</feature>
<dbReference type="PANTHER" id="PTHR30438:SF1">
    <property type="entry name" value="36 KDA ANTIGEN"/>
    <property type="match status" value="1"/>
</dbReference>
<dbReference type="SUPFAM" id="SSF111369">
    <property type="entry name" value="HlyD-like secretion proteins"/>
    <property type="match status" value="2"/>
</dbReference>
<comment type="caution">
    <text evidence="2">The sequence shown here is derived from an EMBL/GenBank/DDBJ whole genome shotgun (WGS) entry which is preliminary data.</text>
</comment>
<dbReference type="Gene3D" id="2.40.30.170">
    <property type="match status" value="1"/>
</dbReference>
<protein>
    <submittedName>
        <fullName evidence="2">Efflux RND transporter periplasmic adaptor subunit</fullName>
    </submittedName>
</protein>
<dbReference type="RefSeq" id="WP_212216886.1">
    <property type="nucleotide sequence ID" value="NZ_JAGUCO010000013.1"/>
</dbReference>
<dbReference type="PRINTS" id="PR01490">
    <property type="entry name" value="RTXTOXIND"/>
</dbReference>
<evidence type="ECO:0000259" key="1">
    <source>
        <dbReference type="Pfam" id="PF25881"/>
    </source>
</evidence>
<dbReference type="PANTHER" id="PTHR30438">
    <property type="entry name" value="36 KDA ANTIGEN-RELATED"/>
    <property type="match status" value="1"/>
</dbReference>
<dbReference type="Gene3D" id="2.40.50.100">
    <property type="match status" value="1"/>
</dbReference>
<sequence>MNKKAYSLLIILAALLLITICGWFFVSPDPVLIRGEVDAKQVSVATKIVGRVSRLDVEEGQQVKKGDTLMIIDSPEVYAKLMQAEAAKAAATAQSNKAQKGARDEQIQAAKSVWEKAKAASDLMEKTFERIQTLYEEGVVPAQKRDEVETQMKAAQLTAKAAESQYVMAKNGARTEDKSAAAALVNQADGAVTEVESYIKETEVIAGINGQISTVIPNEGELVTPGLPVVTITDLSDAWVTFNIREDWLPKVKQGSQFPVTIPALGMNDVMVEVTFINSLGSFATNTATKSVGDYDLKTFEVRMKPVKNIDGLLPGMSVIVNSELFQ</sequence>
<proteinExistence type="predicted"/>
<evidence type="ECO:0000313" key="3">
    <source>
        <dbReference type="Proteomes" id="UP000708576"/>
    </source>
</evidence>
<dbReference type="InterPro" id="IPR059052">
    <property type="entry name" value="HH_YbhG-like"/>
</dbReference>
<dbReference type="EMBL" id="JAGUCO010000013">
    <property type="protein sequence ID" value="MBS2099644.1"/>
    <property type="molecule type" value="Genomic_DNA"/>
</dbReference>